<dbReference type="PANTHER" id="PTHR13789">
    <property type="entry name" value="MONOOXYGENASE"/>
    <property type="match status" value="1"/>
</dbReference>
<keyword evidence="4" id="KW-0560">Oxidoreductase</keyword>
<reference evidence="8" key="1">
    <citation type="journal article" date="2020" name="Stud. Mycol.">
        <title>101 Dothideomycetes genomes: A test case for predicting lifestyles and emergence of pathogens.</title>
        <authorList>
            <person name="Haridas S."/>
            <person name="Albert R."/>
            <person name="Binder M."/>
            <person name="Bloem J."/>
            <person name="LaButti K."/>
            <person name="Salamov A."/>
            <person name="Andreopoulos B."/>
            <person name="Baker S."/>
            <person name="Barry K."/>
            <person name="Bills G."/>
            <person name="Bluhm B."/>
            <person name="Cannon C."/>
            <person name="Castanera R."/>
            <person name="Culley D."/>
            <person name="Daum C."/>
            <person name="Ezra D."/>
            <person name="Gonzalez J."/>
            <person name="Henrissat B."/>
            <person name="Kuo A."/>
            <person name="Liang C."/>
            <person name="Lipzen A."/>
            <person name="Lutzoni F."/>
            <person name="Magnuson J."/>
            <person name="Mondo S."/>
            <person name="Nolan M."/>
            <person name="Ohm R."/>
            <person name="Pangilinan J."/>
            <person name="Park H.-J."/>
            <person name="Ramirez L."/>
            <person name="Alfaro M."/>
            <person name="Sun H."/>
            <person name="Tritt A."/>
            <person name="Yoshinaga Y."/>
            <person name="Zwiers L.-H."/>
            <person name="Turgeon B."/>
            <person name="Goodwin S."/>
            <person name="Spatafora J."/>
            <person name="Crous P."/>
            <person name="Grigoriev I."/>
        </authorList>
    </citation>
    <scope>NUCLEOTIDE SEQUENCE [LARGE SCALE GENOMIC DNA]</scope>
    <source>
        <strain evidence="8">CBS 304.66</strain>
    </source>
</reference>
<feature type="domain" description="FAD-binding" evidence="6">
    <location>
        <begin position="7"/>
        <end position="374"/>
    </location>
</feature>
<evidence type="ECO:0000256" key="1">
    <source>
        <dbReference type="ARBA" id="ARBA00007992"/>
    </source>
</evidence>
<gene>
    <name evidence="7" type="ORF">CC78DRAFT_607793</name>
</gene>
<dbReference type="SUPFAM" id="SSF54373">
    <property type="entry name" value="FAD-linked reductases, C-terminal domain"/>
    <property type="match status" value="1"/>
</dbReference>
<keyword evidence="8" id="KW-1185">Reference proteome</keyword>
<dbReference type="PANTHER" id="PTHR13789:SF314">
    <property type="entry name" value="FAD-BINDING DOMAIN-CONTAINING PROTEIN"/>
    <property type="match status" value="1"/>
</dbReference>
<accession>A0A9P4N8B5</accession>
<evidence type="ECO:0000256" key="2">
    <source>
        <dbReference type="ARBA" id="ARBA00022630"/>
    </source>
</evidence>
<comment type="caution">
    <text evidence="7">The sequence shown here is derived from an EMBL/GenBank/DDBJ whole genome shotgun (WGS) entry which is preliminary data.</text>
</comment>
<evidence type="ECO:0000256" key="4">
    <source>
        <dbReference type="ARBA" id="ARBA00023002"/>
    </source>
</evidence>
<evidence type="ECO:0000313" key="7">
    <source>
        <dbReference type="EMBL" id="KAF2268649.1"/>
    </source>
</evidence>
<evidence type="ECO:0000256" key="5">
    <source>
        <dbReference type="ARBA" id="ARBA00023033"/>
    </source>
</evidence>
<keyword evidence="5" id="KW-0503">Monooxygenase</keyword>
<dbReference type="EMBL" id="ML986585">
    <property type="protein sequence ID" value="KAF2268649.1"/>
    <property type="molecule type" value="Genomic_DNA"/>
</dbReference>
<dbReference type="Proteomes" id="UP000800093">
    <property type="component" value="Unassembled WGS sequence"/>
</dbReference>
<dbReference type="Gene3D" id="3.50.50.60">
    <property type="entry name" value="FAD/NAD(P)-binding domain"/>
    <property type="match status" value="1"/>
</dbReference>
<evidence type="ECO:0000256" key="3">
    <source>
        <dbReference type="ARBA" id="ARBA00022827"/>
    </source>
</evidence>
<dbReference type="OrthoDB" id="9993796at2759"/>
<keyword evidence="2" id="KW-0285">Flavoprotein</keyword>
<evidence type="ECO:0000259" key="6">
    <source>
        <dbReference type="Pfam" id="PF01494"/>
    </source>
</evidence>
<name>A0A9P4N8B5_9PLEO</name>
<dbReference type="GO" id="GO:0071949">
    <property type="term" value="F:FAD binding"/>
    <property type="evidence" value="ECO:0007669"/>
    <property type="project" value="InterPro"/>
</dbReference>
<organism evidence="7 8">
    <name type="scientific">Lojkania enalia</name>
    <dbReference type="NCBI Taxonomy" id="147567"/>
    <lineage>
        <taxon>Eukaryota</taxon>
        <taxon>Fungi</taxon>
        <taxon>Dikarya</taxon>
        <taxon>Ascomycota</taxon>
        <taxon>Pezizomycotina</taxon>
        <taxon>Dothideomycetes</taxon>
        <taxon>Pleosporomycetidae</taxon>
        <taxon>Pleosporales</taxon>
        <taxon>Pleosporales incertae sedis</taxon>
        <taxon>Lojkania</taxon>
    </lineage>
</organism>
<dbReference type="SUPFAM" id="SSF51905">
    <property type="entry name" value="FAD/NAD(P)-binding domain"/>
    <property type="match status" value="1"/>
</dbReference>
<sequence>MINGHKLRVVIVGSGLAGLTAARILREHHDVTVYERGSEEVATGGQGIMIAPNGVKILDRIGYDHGRAAAVPIYGIRTYKNGNVLEDVGMNLKSWFGADSLAQKRSDFRDELMRLATAPSSELGILGDPAKIVFDTAATGLNPDEGIVTLSDGSTIIADVVVAADGIHSRLRNIVVGSEDYFAKKTGLTCYRVAVATEDAKKELGDLPPPHWWEPNTYQNRSSVIYASDDSPRFITAYPIRNGSYFNLSCILKTQESSTSTTESWNANGDHAKLIELFGDFSESIRRILSAAKEVKVWELQDLELLPTWTRGRTMLIGDAAHAMTPMQGQGANLSIEDAESLRLLAPGTRREEVEDILKLAESIRRPRTAHILAETRKSHANMKVAERLTKNLDFNCGYDGIYAALEARDGVLGS</sequence>
<dbReference type="InterPro" id="IPR050493">
    <property type="entry name" value="FAD-dep_Monooxygenase_BioMet"/>
</dbReference>
<dbReference type="Pfam" id="PF01494">
    <property type="entry name" value="FAD_binding_3"/>
    <property type="match status" value="1"/>
</dbReference>
<dbReference type="InterPro" id="IPR002938">
    <property type="entry name" value="FAD-bd"/>
</dbReference>
<dbReference type="AlphaFoldDB" id="A0A9P4N8B5"/>
<dbReference type="PRINTS" id="PR00420">
    <property type="entry name" value="RNGMNOXGNASE"/>
</dbReference>
<proteinExistence type="inferred from homology"/>
<evidence type="ECO:0000313" key="8">
    <source>
        <dbReference type="Proteomes" id="UP000800093"/>
    </source>
</evidence>
<protein>
    <submittedName>
        <fullName evidence="7">FAD binding domain protein</fullName>
    </submittedName>
</protein>
<dbReference type="InterPro" id="IPR036188">
    <property type="entry name" value="FAD/NAD-bd_sf"/>
</dbReference>
<keyword evidence="3" id="KW-0274">FAD</keyword>
<dbReference type="GO" id="GO:0004497">
    <property type="term" value="F:monooxygenase activity"/>
    <property type="evidence" value="ECO:0007669"/>
    <property type="project" value="UniProtKB-KW"/>
</dbReference>
<comment type="similarity">
    <text evidence="1">Belongs to the paxM FAD-dependent monooxygenase family.</text>
</comment>